<dbReference type="PANTHER" id="PTHR31234">
    <property type="entry name" value="LATE EMBRYOGENESIS ABUNDANT (LEA) HYDROXYPROLINE-RICH GLYCOPROTEIN FAMILY"/>
    <property type="match status" value="1"/>
</dbReference>
<gene>
    <name evidence="5" type="ORF">DH2020_014894</name>
</gene>
<comment type="caution">
    <text evidence="5">The sequence shown here is derived from an EMBL/GenBank/DDBJ whole genome shotgun (WGS) entry which is preliminary data.</text>
</comment>
<name>A0ABR0WYL3_REHGL</name>
<keyword evidence="2 4" id="KW-0472">Membrane</keyword>
<evidence type="ECO:0000256" key="4">
    <source>
        <dbReference type="SAM" id="Phobius"/>
    </source>
</evidence>
<keyword evidence="6" id="KW-1185">Reference proteome</keyword>
<evidence type="ECO:0008006" key="7">
    <source>
        <dbReference type="Google" id="ProtNLM"/>
    </source>
</evidence>
<sequence length="307" mass="34752">MEPLSSAQSIDQKQQKMTINGYPQSHSQSIDQKQQKMTINGYHPQSQYIYPGYPIPHFQQQSQLVYPSSSFHSYENYPQKPAPPQEYYQYAGSYNFNNYQHALIHESSSTASFGRLMLILMIVLIGSMCMMSLVMWFLYGTYIPEFEISSLRVTNFTATNAALTGTWIAKMVVRNTNLDMAIDFERVRSVVMYRGNILGVSSLRPFEIERNERFDLDFDVPAGDNNETLILDSLPGWVMPALAQDWSNGVVVFSLRLAMSANFSSINRGYREESLIVSCDNLEMTSSPERNEGKLSAGVGSQCLISL</sequence>
<comment type="subcellular location">
    <subcellularLocation>
        <location evidence="1">Membrane</location>
    </subcellularLocation>
</comment>
<protein>
    <recommendedName>
        <fullName evidence="7">Late embryogenesis abundant protein LEA-2 subgroup domain-containing protein</fullName>
    </recommendedName>
</protein>
<evidence type="ECO:0000256" key="1">
    <source>
        <dbReference type="ARBA" id="ARBA00004370"/>
    </source>
</evidence>
<organism evidence="5 6">
    <name type="scientific">Rehmannia glutinosa</name>
    <name type="common">Chinese foxglove</name>
    <dbReference type="NCBI Taxonomy" id="99300"/>
    <lineage>
        <taxon>Eukaryota</taxon>
        <taxon>Viridiplantae</taxon>
        <taxon>Streptophyta</taxon>
        <taxon>Embryophyta</taxon>
        <taxon>Tracheophyta</taxon>
        <taxon>Spermatophyta</taxon>
        <taxon>Magnoliopsida</taxon>
        <taxon>eudicotyledons</taxon>
        <taxon>Gunneridae</taxon>
        <taxon>Pentapetalae</taxon>
        <taxon>asterids</taxon>
        <taxon>lamiids</taxon>
        <taxon>Lamiales</taxon>
        <taxon>Orobanchaceae</taxon>
        <taxon>Rehmannieae</taxon>
        <taxon>Rehmannia</taxon>
    </lineage>
</organism>
<evidence type="ECO:0000313" key="6">
    <source>
        <dbReference type="Proteomes" id="UP001318860"/>
    </source>
</evidence>
<dbReference type="Proteomes" id="UP001318860">
    <property type="component" value="Unassembled WGS sequence"/>
</dbReference>
<accession>A0ABR0WYL3</accession>
<proteinExistence type="predicted"/>
<evidence type="ECO:0000256" key="2">
    <source>
        <dbReference type="ARBA" id="ARBA00023136"/>
    </source>
</evidence>
<reference evidence="5 6" key="1">
    <citation type="journal article" date="2021" name="Comput. Struct. Biotechnol. J.">
        <title>De novo genome assembly of the potent medicinal plant Rehmannia glutinosa using nanopore technology.</title>
        <authorList>
            <person name="Ma L."/>
            <person name="Dong C."/>
            <person name="Song C."/>
            <person name="Wang X."/>
            <person name="Zheng X."/>
            <person name="Niu Y."/>
            <person name="Chen S."/>
            <person name="Feng W."/>
        </authorList>
    </citation>
    <scope>NUCLEOTIDE SEQUENCE [LARGE SCALE GENOMIC DNA]</scope>
    <source>
        <strain evidence="5">DH-2019</strain>
    </source>
</reference>
<feature type="transmembrane region" description="Helical" evidence="4">
    <location>
        <begin position="116"/>
        <end position="139"/>
    </location>
</feature>
<evidence type="ECO:0000313" key="5">
    <source>
        <dbReference type="EMBL" id="KAK6152259.1"/>
    </source>
</evidence>
<dbReference type="EMBL" id="JABTTQ020000007">
    <property type="protein sequence ID" value="KAK6152259.1"/>
    <property type="molecule type" value="Genomic_DNA"/>
</dbReference>
<keyword evidence="4" id="KW-0812">Transmembrane</keyword>
<dbReference type="InterPro" id="IPR044839">
    <property type="entry name" value="NDR1-like"/>
</dbReference>
<dbReference type="PANTHER" id="PTHR31234:SF55">
    <property type="entry name" value="LATE EMBRYOGENESIS ABUNDANT (LEA) HYDROXYPROLINE-RICH GLYCOPROTEIN FAMILY"/>
    <property type="match status" value="1"/>
</dbReference>
<feature type="region of interest" description="Disordered" evidence="3">
    <location>
        <begin position="1"/>
        <end position="29"/>
    </location>
</feature>
<evidence type="ECO:0000256" key="3">
    <source>
        <dbReference type="SAM" id="MobiDB-lite"/>
    </source>
</evidence>
<keyword evidence="4" id="KW-1133">Transmembrane helix</keyword>